<evidence type="ECO:0000313" key="4">
    <source>
        <dbReference type="Proteomes" id="UP000269544"/>
    </source>
</evidence>
<evidence type="ECO:0000256" key="1">
    <source>
        <dbReference type="SAM" id="MobiDB-lite"/>
    </source>
</evidence>
<feature type="compositionally biased region" description="Basic and acidic residues" evidence="1">
    <location>
        <begin position="123"/>
        <end position="135"/>
    </location>
</feature>
<organism evidence="3 4">
    <name type="scientific">Aedoeadaptatus ivorii</name>
    <dbReference type="NCBI Taxonomy" id="54006"/>
    <lineage>
        <taxon>Bacteria</taxon>
        <taxon>Bacillati</taxon>
        <taxon>Bacillota</taxon>
        <taxon>Tissierellia</taxon>
        <taxon>Tissierellales</taxon>
        <taxon>Peptoniphilaceae</taxon>
        <taxon>Aedoeadaptatus</taxon>
    </lineage>
</organism>
<evidence type="ECO:0000313" key="3">
    <source>
        <dbReference type="EMBL" id="VEJ35287.1"/>
    </source>
</evidence>
<feature type="compositionally biased region" description="Basic and acidic residues" evidence="1">
    <location>
        <begin position="213"/>
        <end position="223"/>
    </location>
</feature>
<accession>A0A448V0W1</accession>
<dbReference type="Proteomes" id="UP000269544">
    <property type="component" value="Chromosome"/>
</dbReference>
<proteinExistence type="predicted"/>
<dbReference type="AlphaFoldDB" id="A0A448V0W1"/>
<feature type="compositionally biased region" description="Basic and acidic residues" evidence="1">
    <location>
        <begin position="270"/>
        <end position="299"/>
    </location>
</feature>
<feature type="compositionally biased region" description="Basic and acidic residues" evidence="1">
    <location>
        <begin position="235"/>
        <end position="246"/>
    </location>
</feature>
<reference evidence="3 4" key="1">
    <citation type="submission" date="2018-12" db="EMBL/GenBank/DDBJ databases">
        <authorList>
            <consortium name="Pathogen Informatics"/>
        </authorList>
    </citation>
    <scope>NUCLEOTIDE SEQUENCE [LARGE SCALE GENOMIC DNA]</scope>
    <source>
        <strain evidence="3 4">NCTC13079</strain>
    </source>
</reference>
<feature type="transmembrane region" description="Helical" evidence="2">
    <location>
        <begin position="450"/>
        <end position="473"/>
    </location>
</feature>
<feature type="transmembrane region" description="Helical" evidence="2">
    <location>
        <begin position="485"/>
        <end position="503"/>
    </location>
</feature>
<name>A0A448V0W1_9FIRM</name>
<keyword evidence="2" id="KW-0472">Membrane</keyword>
<feature type="region of interest" description="Disordered" evidence="1">
    <location>
        <begin position="89"/>
        <end position="140"/>
    </location>
</feature>
<feature type="region of interest" description="Disordered" evidence="1">
    <location>
        <begin position="213"/>
        <end position="299"/>
    </location>
</feature>
<dbReference type="KEGG" id="piv:NCTC13079_00609"/>
<keyword evidence="2" id="KW-0812">Transmembrane</keyword>
<protein>
    <submittedName>
        <fullName evidence="3">Uncharacterized protein</fullName>
    </submittedName>
</protein>
<feature type="transmembrane region" description="Helical" evidence="2">
    <location>
        <begin position="515"/>
        <end position="540"/>
    </location>
</feature>
<feature type="region of interest" description="Disordered" evidence="1">
    <location>
        <begin position="34"/>
        <end position="68"/>
    </location>
</feature>
<gene>
    <name evidence="3" type="ORF">NCTC13079_00609</name>
</gene>
<evidence type="ECO:0000256" key="2">
    <source>
        <dbReference type="SAM" id="Phobius"/>
    </source>
</evidence>
<dbReference type="EMBL" id="LR134523">
    <property type="protein sequence ID" value="VEJ35287.1"/>
    <property type="molecule type" value="Genomic_DNA"/>
</dbReference>
<keyword evidence="2" id="KW-1133">Transmembrane helix</keyword>
<feature type="transmembrane region" description="Helical" evidence="2">
    <location>
        <begin position="409"/>
        <end position="429"/>
    </location>
</feature>
<dbReference type="OrthoDB" id="1694716at2"/>
<keyword evidence="4" id="KW-1185">Reference proteome</keyword>
<sequence>MYCFQCGEELVKGAKFCHVCGANQEDARRLFEKKFKKSSPESHPNSTRPNSPGGDTKVAYSSDPEDGEYLKSYLDTVDTNVGQNLKKHETLSGISTDSTAEEQAPVNVKDEAPKVEPEEEPSVAEKTEPEADVQPKQKKKSFSEIWNRFIDEEDNPYSVFGEMADRLEKDETAISSTEADNLRISRDVEEDTFNQTGDVGSLNHKVNEILEEQEREREKEKITAKGILSSFFKQSPKEGASRKADVEYDAEDTQTSDSYAVPDSDDAPAEEIRAYDDYEAPAGKRADADDHSDAPTRTDRAERLLADLKARGRAFKERLRTKKEARSRNEGTESLDATEIYDVAPAAEADAGAGHETEIAALHAAAERLQAARVKVKEAGPNGLYALIGIGAVLSAAPILFAFRGVSILAILFTILKVAIGIFAFTYANEIARNNTCRPVFKKTRRIDSLLHWILYLIPATLVFFLLPSSLAMGRTVLGAVTPHIILSILLYFWVIFLALASAQEDLVAGGRRDFIAWYGILFISIDLISKLFWILTIFITSTFA</sequence>
<feature type="transmembrane region" description="Helical" evidence="2">
    <location>
        <begin position="383"/>
        <end position="403"/>
    </location>
</feature>